<proteinExistence type="predicted"/>
<feature type="region of interest" description="Disordered" evidence="1">
    <location>
        <begin position="225"/>
        <end position="276"/>
    </location>
</feature>
<dbReference type="Proteomes" id="UP001160499">
    <property type="component" value="Unassembled WGS sequence"/>
</dbReference>
<dbReference type="SUPFAM" id="SSF48150">
    <property type="entry name" value="DNA-glycosylase"/>
    <property type="match status" value="1"/>
</dbReference>
<organism evidence="2 3">
    <name type="scientific">Streptomyces pseudovenezuelae</name>
    <dbReference type="NCBI Taxonomy" id="67350"/>
    <lineage>
        <taxon>Bacteria</taxon>
        <taxon>Bacillati</taxon>
        <taxon>Actinomycetota</taxon>
        <taxon>Actinomycetes</taxon>
        <taxon>Kitasatosporales</taxon>
        <taxon>Streptomycetaceae</taxon>
        <taxon>Streptomyces</taxon>
        <taxon>Streptomyces aurantiacus group</taxon>
    </lineage>
</organism>
<evidence type="ECO:0000313" key="2">
    <source>
        <dbReference type="EMBL" id="MDH6221496.1"/>
    </source>
</evidence>
<protein>
    <submittedName>
        <fullName evidence="2">Uncharacterized protein</fullName>
    </submittedName>
</protein>
<dbReference type="InterPro" id="IPR011257">
    <property type="entry name" value="DNA_glycosylase"/>
</dbReference>
<dbReference type="EMBL" id="JARXVH010000023">
    <property type="protein sequence ID" value="MDH6221496.1"/>
    <property type="molecule type" value="Genomic_DNA"/>
</dbReference>
<dbReference type="Gene3D" id="1.10.340.30">
    <property type="entry name" value="Hypothetical protein, domain 2"/>
    <property type="match status" value="1"/>
</dbReference>
<reference evidence="2 3" key="1">
    <citation type="submission" date="2023-04" db="EMBL/GenBank/DDBJ databases">
        <title>Forest soil microbial communities from Buena Vista Peninsula, Colon Province, Panama.</title>
        <authorList>
            <person name="Bouskill N."/>
        </authorList>
    </citation>
    <scope>NUCLEOTIDE SEQUENCE [LARGE SCALE GENOMIC DNA]</scope>
    <source>
        <strain evidence="2 3">GGS1</strain>
    </source>
</reference>
<evidence type="ECO:0000256" key="1">
    <source>
        <dbReference type="SAM" id="MobiDB-lite"/>
    </source>
</evidence>
<evidence type="ECO:0000313" key="3">
    <source>
        <dbReference type="Proteomes" id="UP001160499"/>
    </source>
</evidence>
<keyword evidence="3" id="KW-1185">Reference proteome</keyword>
<name>A0ABT6LYV9_9ACTN</name>
<sequence>MVGVLTTDHAAWHRYIDGSCGRAVRAGCGIWVMSHDCQRLRIDCVEGPEDVKPSFVVTDPADLPAAVPAALREPLTELGVSQRLANPWLWDAITTAILRQGVHPDRGRRLYRTWCSAYGTIVEGPFGPLTLAPDHTRVLDIQMNTFAVAGTRFHYNALTTAAAQYELHHKEWQHLNAAALAAALTNLPHLEPWTARVAAADFTGDFSIYPHDDLAVRSRAADIVATPGPTGKRTPSARCGPAGAVTTGPNCTPSPSPPSPGESTPDDIQDLNVACR</sequence>
<gene>
    <name evidence="2" type="ORF">M2283_008843</name>
</gene>
<accession>A0ABT6LYV9</accession>
<comment type="caution">
    <text evidence="2">The sequence shown here is derived from an EMBL/GenBank/DDBJ whole genome shotgun (WGS) entry which is preliminary data.</text>
</comment>